<dbReference type="EMBL" id="AAJBOS010000005">
    <property type="protein sequence ID" value="ECK3693280.1"/>
    <property type="molecule type" value="Genomic_DNA"/>
</dbReference>
<protein>
    <submittedName>
        <fullName evidence="2">Acetyl xylan esterase</fullName>
    </submittedName>
</protein>
<evidence type="ECO:0000256" key="1">
    <source>
        <dbReference type="SAM" id="MobiDB-lite"/>
    </source>
</evidence>
<comment type="caution">
    <text evidence="2">The sequence shown here is derived from an EMBL/GenBank/DDBJ whole genome shotgun (WGS) entry which is preliminary data.</text>
</comment>
<name>A0A5Y5E493_SALER</name>
<sequence>MQVQRRPQAAPPLALVGSEGAGKHMQNHAPFGCMA</sequence>
<dbReference type="AlphaFoldDB" id="A0A5Y5E493"/>
<evidence type="ECO:0000313" key="2">
    <source>
        <dbReference type="EMBL" id="ECK3693280.1"/>
    </source>
</evidence>
<organism evidence="2">
    <name type="scientific">Salmonella enterica</name>
    <name type="common">Salmonella choleraesuis</name>
    <dbReference type="NCBI Taxonomy" id="28901"/>
    <lineage>
        <taxon>Bacteria</taxon>
        <taxon>Pseudomonadati</taxon>
        <taxon>Pseudomonadota</taxon>
        <taxon>Gammaproteobacteria</taxon>
        <taxon>Enterobacterales</taxon>
        <taxon>Enterobacteriaceae</taxon>
        <taxon>Salmonella</taxon>
    </lineage>
</organism>
<gene>
    <name evidence="2" type="ORF">FRJ88_15125</name>
</gene>
<accession>A0A5Y5E493</accession>
<feature type="region of interest" description="Disordered" evidence="1">
    <location>
        <begin position="1"/>
        <end position="35"/>
    </location>
</feature>
<reference evidence="2" key="1">
    <citation type="submission" date="2019-08" db="EMBL/GenBank/DDBJ databases">
        <authorList>
            <consortium name="PulseNet: The National Subtyping Network for Foodborne Disease Surveillance"/>
            <person name="Tarr C.L."/>
            <person name="Trees E."/>
            <person name="Katz L.S."/>
            <person name="Carleton-Romer H.A."/>
            <person name="Stroika S."/>
            <person name="Kucerova Z."/>
            <person name="Roache K.F."/>
            <person name="Sabol A.L."/>
            <person name="Besser J."/>
            <person name="Gerner-Smidt P."/>
        </authorList>
    </citation>
    <scope>NUCLEOTIDE SEQUENCE</scope>
    <source>
        <strain evidence="2">PNUSAS085814</strain>
    </source>
</reference>
<proteinExistence type="predicted"/>